<accession>A0A1I8A728</accession>
<organism evidence="1 2">
    <name type="scientific">Steinernema glaseri</name>
    <dbReference type="NCBI Taxonomy" id="37863"/>
    <lineage>
        <taxon>Eukaryota</taxon>
        <taxon>Metazoa</taxon>
        <taxon>Ecdysozoa</taxon>
        <taxon>Nematoda</taxon>
        <taxon>Chromadorea</taxon>
        <taxon>Rhabditida</taxon>
        <taxon>Tylenchina</taxon>
        <taxon>Panagrolaimomorpha</taxon>
        <taxon>Strongyloidoidea</taxon>
        <taxon>Steinernematidae</taxon>
        <taxon>Steinernema</taxon>
    </lineage>
</organism>
<keyword evidence="1" id="KW-1185">Reference proteome</keyword>
<dbReference type="WBParaSite" id="L893_g33671.t1">
    <property type="protein sequence ID" value="L893_g33671.t1"/>
    <property type="gene ID" value="L893_g33671"/>
</dbReference>
<proteinExistence type="predicted"/>
<name>A0A1I8A728_9BILA</name>
<evidence type="ECO:0000313" key="2">
    <source>
        <dbReference type="WBParaSite" id="L893_g33671.t1"/>
    </source>
</evidence>
<dbReference type="Proteomes" id="UP000095287">
    <property type="component" value="Unplaced"/>
</dbReference>
<reference evidence="2" key="1">
    <citation type="submission" date="2016-11" db="UniProtKB">
        <authorList>
            <consortium name="WormBaseParasite"/>
        </authorList>
    </citation>
    <scope>IDENTIFICATION</scope>
</reference>
<sequence length="164" mass="18374">MTQICGHFCPPNNQNLTRSLPVRKYKTDGITIIIRRVPSKQSNLGRAIRRSPKPPLQKTRRPATIHNAESASKVAIALGILSPRRRLNLQWNSKTNQTSKGRLSQGRSPMFRVLLLATNSQRWLTVCRGALVAIASFSDQLSPHDFGNRPLRSLFGIKINARSL</sequence>
<evidence type="ECO:0000313" key="1">
    <source>
        <dbReference type="Proteomes" id="UP000095287"/>
    </source>
</evidence>
<protein>
    <submittedName>
        <fullName evidence="2">Uncharacterized protein</fullName>
    </submittedName>
</protein>
<dbReference type="AlphaFoldDB" id="A0A1I8A728"/>